<dbReference type="InterPro" id="IPR020471">
    <property type="entry name" value="AKR"/>
</dbReference>
<keyword evidence="1" id="KW-0560">Oxidoreductase</keyword>
<keyword evidence="4" id="KW-1185">Reference proteome</keyword>
<evidence type="ECO:0000313" key="4">
    <source>
        <dbReference type="Proteomes" id="UP001357485"/>
    </source>
</evidence>
<evidence type="ECO:0000313" key="3">
    <source>
        <dbReference type="EMBL" id="KAK5289431.1"/>
    </source>
</evidence>
<dbReference type="Gene3D" id="3.20.20.100">
    <property type="entry name" value="NADP-dependent oxidoreductase domain"/>
    <property type="match status" value="1"/>
</dbReference>
<reference evidence="3 4" key="1">
    <citation type="submission" date="2023-08" db="EMBL/GenBank/DDBJ databases">
        <title>Black Yeasts Isolated from many extreme environments.</title>
        <authorList>
            <person name="Coleine C."/>
            <person name="Stajich J.E."/>
            <person name="Selbmann L."/>
        </authorList>
    </citation>
    <scope>NUCLEOTIDE SEQUENCE [LARGE SCALE GENOMIC DNA]</scope>
    <source>
        <strain evidence="3 4">CCFEE 536</strain>
    </source>
</reference>
<feature type="domain" description="NADP-dependent oxidoreductase" evidence="2">
    <location>
        <begin position="16"/>
        <end position="111"/>
    </location>
</feature>
<dbReference type="PRINTS" id="PR00069">
    <property type="entry name" value="ALDKETRDTASE"/>
</dbReference>
<dbReference type="PANTHER" id="PTHR11732">
    <property type="entry name" value="ALDO/KETO REDUCTASE"/>
    <property type="match status" value="1"/>
</dbReference>
<feature type="non-terminal residue" evidence="3">
    <location>
        <position position="1"/>
    </location>
</feature>
<dbReference type="Pfam" id="PF00248">
    <property type="entry name" value="Aldo_ket_red"/>
    <property type="match status" value="1"/>
</dbReference>
<accession>A0ABR0M749</accession>
<organism evidence="3 4">
    <name type="scientific">Cryomyces antarcticus</name>
    <dbReference type="NCBI Taxonomy" id="329879"/>
    <lineage>
        <taxon>Eukaryota</taxon>
        <taxon>Fungi</taxon>
        <taxon>Dikarya</taxon>
        <taxon>Ascomycota</taxon>
        <taxon>Pezizomycotina</taxon>
        <taxon>Dothideomycetes</taxon>
        <taxon>Dothideomycetes incertae sedis</taxon>
        <taxon>Cryomyces</taxon>
    </lineage>
</organism>
<dbReference type="InterPro" id="IPR018170">
    <property type="entry name" value="Aldo/ket_reductase_CS"/>
</dbReference>
<dbReference type="SUPFAM" id="SSF51430">
    <property type="entry name" value="NAD(P)-linked oxidoreductase"/>
    <property type="match status" value="1"/>
</dbReference>
<comment type="caution">
    <text evidence="3">The sequence shown here is derived from an EMBL/GenBank/DDBJ whole genome shotgun (WGS) entry which is preliminary data.</text>
</comment>
<protein>
    <recommendedName>
        <fullName evidence="2">NADP-dependent oxidoreductase domain-containing protein</fullName>
    </recommendedName>
</protein>
<gene>
    <name evidence="3" type="ORF">LTR16_002975</name>
</gene>
<evidence type="ECO:0000256" key="1">
    <source>
        <dbReference type="ARBA" id="ARBA00023002"/>
    </source>
</evidence>
<evidence type="ECO:0000259" key="2">
    <source>
        <dbReference type="Pfam" id="PF00248"/>
    </source>
</evidence>
<dbReference type="PROSITE" id="PS00063">
    <property type="entry name" value="ALDOKETO_REDUCTASE_3"/>
    <property type="match status" value="1"/>
</dbReference>
<dbReference type="EMBL" id="JAVRRA010000272">
    <property type="protein sequence ID" value="KAK5289431.1"/>
    <property type="molecule type" value="Genomic_DNA"/>
</dbReference>
<name>A0ABR0M749_9PEZI</name>
<proteinExistence type="predicted"/>
<dbReference type="InterPro" id="IPR036812">
    <property type="entry name" value="NAD(P)_OxRdtase_dom_sf"/>
</dbReference>
<dbReference type="InterPro" id="IPR023210">
    <property type="entry name" value="NADP_OxRdtase_dom"/>
</dbReference>
<dbReference type="Proteomes" id="UP001357485">
    <property type="component" value="Unassembled WGS sequence"/>
</dbReference>
<sequence length="134" mass="14803">VEYLEELLPDATIENHPYLPQQDVVDFCRPKGIHITAYSPLGSTGSPLMKDEAIQEVAKRHSVSAGAVLLSYHVARGNSVLAKSVTPSRIEENRNIIELDSSDMKALEKISKDKGMTRFIYPAFGVNLGFSDKQ</sequence>